<dbReference type="InterPro" id="IPR002890">
    <property type="entry name" value="MG2"/>
</dbReference>
<dbReference type="InterPro" id="IPR041246">
    <property type="entry name" value="Bact_MG10"/>
</dbReference>
<protein>
    <submittedName>
        <fullName evidence="5">MG2 domain-containing protein</fullName>
    </submittedName>
</protein>
<gene>
    <name evidence="5" type="ORF">PQR62_04405</name>
</gene>
<reference evidence="5 6" key="1">
    <citation type="journal article" date="2024" name="Chem. Sci.">
        <title>Discovery of megapolipeptins by genome mining of a Burkholderiales bacteria collection.</title>
        <authorList>
            <person name="Paulo B.S."/>
            <person name="Recchia M.J.J."/>
            <person name="Lee S."/>
            <person name="Fergusson C.H."/>
            <person name="Romanowski S.B."/>
            <person name="Hernandez A."/>
            <person name="Krull N."/>
            <person name="Liu D.Y."/>
            <person name="Cavanagh H."/>
            <person name="Bos A."/>
            <person name="Gray C.A."/>
            <person name="Murphy B.T."/>
            <person name="Linington R.G."/>
            <person name="Eustaquio A.S."/>
        </authorList>
    </citation>
    <scope>NUCLEOTIDE SEQUENCE [LARGE SCALE GENOMIC DNA]</scope>
    <source>
        <strain evidence="5 6">RL21-008-BIB-A</strain>
    </source>
</reference>
<dbReference type="InterPro" id="IPR051802">
    <property type="entry name" value="YfhM-like"/>
</dbReference>
<evidence type="ECO:0000313" key="6">
    <source>
        <dbReference type="Proteomes" id="UP001629246"/>
    </source>
</evidence>
<feature type="domain" description="Alpha-2-macroglobulin" evidence="4">
    <location>
        <begin position="1307"/>
        <end position="1397"/>
    </location>
</feature>
<dbReference type="Pfam" id="PF07703">
    <property type="entry name" value="A2M_BRD"/>
    <property type="match status" value="1"/>
</dbReference>
<dbReference type="Gene3D" id="2.60.40.3710">
    <property type="match status" value="1"/>
</dbReference>
<dbReference type="Pfam" id="PF17973">
    <property type="entry name" value="bMG10"/>
    <property type="match status" value="1"/>
</dbReference>
<dbReference type="InterPro" id="IPR011625">
    <property type="entry name" value="A2M_N_BRD"/>
</dbReference>
<dbReference type="InterPro" id="IPR008930">
    <property type="entry name" value="Terpenoid_cyclase/PrenylTrfase"/>
</dbReference>
<dbReference type="Pfam" id="PF00207">
    <property type="entry name" value="A2M"/>
    <property type="match status" value="1"/>
</dbReference>
<comment type="caution">
    <text evidence="5">The sequence shown here is derived from an EMBL/GenBank/DDBJ whole genome shotgun (WGS) entry which is preliminary data.</text>
</comment>
<evidence type="ECO:0000259" key="4">
    <source>
        <dbReference type="SMART" id="SM01360"/>
    </source>
</evidence>
<dbReference type="Gene3D" id="1.50.10.20">
    <property type="match status" value="1"/>
</dbReference>
<dbReference type="Proteomes" id="UP001629246">
    <property type="component" value="Unassembled WGS sequence"/>
</dbReference>
<evidence type="ECO:0000256" key="2">
    <source>
        <dbReference type="SAM" id="MobiDB-lite"/>
    </source>
</evidence>
<dbReference type="SMART" id="SM01360">
    <property type="entry name" value="A2M"/>
    <property type="match status" value="1"/>
</dbReference>
<comment type="similarity">
    <text evidence="1">Belongs to the protease inhibitor I39 (alpha-2-macroglobulin) family. Bacterial alpha-2-macroglobulin subfamily.</text>
</comment>
<sequence length="2008" mass="217168">MHGVLSVSHENINQAIASSYARPHLTSFYASSVSLFQRLRHSFAVALQGKALSLSLLLAAGVIAGGTISPTSAYAANAAVSTFSPQGEVAQVRQVRARFSEAMVRFGDPKAAAPFDVDCPVAGTSRWADDKNWIFDFERDLPPGTRCSFSARTDFKSVAGNPVGGKNRFQFNTGGPAVTRVQPYAGALIEEEQAFILIQNGAATAASIREHVYCEAEGVHERIPVKFVSDADRKALLKEFANDVDPALVSVLQCQQRLPNDAEMKLVWDKGIAAAGGAGIVTTQPRTFKFKVRPEFSASFSCQRENANAACAPILPLTLSFTSPVSRKLAQGIELNAGGSKFKPQPDNNSGSGDEEVGSVTFKPPFPEKSEFTITLPSGFKDGSGRPLANASMFPLKSRTADFPPLAKFAAAPFGIIELNADPTLPVTLRRVEAGLTVRGADGKTLPGKVADMKVDGDKGIIAWMQRLNRYHEKWGSSDPKQIDSRSISLLSKESGVRKLDLPAVKDAKDGSWPFEVVGIPLKDPGFYVVELESQKLGAALLGKPQPMYVRTSALVTNLSVHVKLGRENGAVWVTRLDNAKPVADADVRVSNCKGDQIWQGKTNASGIAMMPPLEDACERLPYEEGRFNGLFVSARKSDEKGRADMAFALTSWNDGIENWRFNLPVNNDKISTARAHTIFDRTLLRAGETVSMKHEFRVQNMQGFGLAKSGDLPTRVRIMHEGSGQEYQFPLRWRGQKNAETVFALPKDAKLGSYQVILDSGAVSNKPPQGNADAADGDEESRGDGEGGSRSFYTGNFRVEEFRLPLMQGRITPPKGALVAVKEMPLDVQLNYLNGGGASGQSVQISSMLRKRSVSFSAYDGFSFEPPTDEQRSSAEEQKIVANKLPVTLDKSGSGKTVIHNLPVGGDVRELLTEMTYSDPNGEIQTISNVTPLWPSAVMIGVKAGSWVSVKKKLTLSAVALSTAGQPQAGVPVEIRAVSRQTNSHRKRMVGGFYAYENTESSKDLGKLCSGKSDKNGLFMCDTELSEAGNVELIATAKDAAGNVASAKSAVWVTSQGELWFDGENQDRIDILPEKKNYQPGDTAKFQVRMPFRYATALVAVEREGVMETQVVQLSGQDPTISLPIKASFGPNVYVSVLAVRGRMREVPWYSFFVWGWKEPVNWWHEFHEYQSPGPVIDLSKPAYKFGIAEISVGDAGHKLQVALKSDKSAYPIRALAKVDVQVNLPDGKPAAGAEIALAAVDEALLELEPNHSWELLEAMLQRRSYGIETSTAQMQVVGKRHYGKKATPAGGGGGKAPTRELFDTLLLWKPNLVLDANGHAQIDVPLNDALTSFRIVAVAESGASLFGTGSVSIRSTQDVQLISGLPPLVREGDSFSGAVTVRNTTTHAMQIKVTARAGGIGSTAPVALNLPDAVVAVPAGESREVAWPVSVPQDIGQLAWEISAQEQGGQNARDAMKLSQRVVPAVPVTVQQATLFQLDKSASMSVAQPADSLPGRGGLSVALRPSLAGGSEGITRYFATYPFSCLEQQTSKAIGLRDAAMWQKVATDLPTYLDGDGLAYYFPPADSGARRGSDTLTAYLLAATNEAGYAIPQASRDKMLDALSNFVEGRITRDFWSPQKDLDVRKLAALEALSRFNRVQPAMLGSLQINPNQWPTSAVLDWIAVLQRVSALPDRQRKLDEAEQILRARLNYQGTRMGFSNEEGDYWWWLMSNGDSNANRLILLELNNPAWRDDMPKIVAGAIQRQQRGHWSTTTANVWGSLALDKFARKFESEKVTGTTRVALEQNGAAPVSQSFSWNAAEGGKLQLPWPKATAAAPAPAATVGAAMAGGAARFTQDGGGKPWITLQSLAAVPLKQAFSSGYRITRSVVPVEQKTSGAFTRGDVLRITVDIDAQSDMSWVVLSDPVPAGASLLGSGLGRDSAISRSGEDDGRSRGDAWLAYEERSFEAYRAYYQRMPKGRTSITYTVRLNNAGEFNLPPTRVEAMYAPEMFGEFPNQKLVVKAAP</sequence>
<dbReference type="InterPro" id="IPR021868">
    <property type="entry name" value="Alpha_2_Macroglob_MG3"/>
</dbReference>
<evidence type="ECO:0000259" key="3">
    <source>
        <dbReference type="SMART" id="SM01359"/>
    </source>
</evidence>
<organism evidence="5 6">
    <name type="scientific">Herbaspirillum lusitanum</name>
    <dbReference type="NCBI Taxonomy" id="213312"/>
    <lineage>
        <taxon>Bacteria</taxon>
        <taxon>Pseudomonadati</taxon>
        <taxon>Pseudomonadota</taxon>
        <taxon>Betaproteobacteria</taxon>
        <taxon>Burkholderiales</taxon>
        <taxon>Oxalobacteraceae</taxon>
        <taxon>Herbaspirillum</taxon>
    </lineage>
</organism>
<feature type="region of interest" description="Disordered" evidence="2">
    <location>
        <begin position="336"/>
        <end position="368"/>
    </location>
</feature>
<evidence type="ECO:0000313" key="5">
    <source>
        <dbReference type="EMBL" id="MFL9923495.1"/>
    </source>
</evidence>
<dbReference type="PANTHER" id="PTHR40094:SF1">
    <property type="entry name" value="UBIQUITIN DOMAIN-CONTAINING PROTEIN"/>
    <property type="match status" value="1"/>
</dbReference>
<dbReference type="InterPro" id="IPR001599">
    <property type="entry name" value="Macroglobln_a2"/>
</dbReference>
<evidence type="ECO:0000256" key="1">
    <source>
        <dbReference type="ARBA" id="ARBA00010556"/>
    </source>
</evidence>
<accession>A0ABW9A6K6</accession>
<proteinExistence type="inferred from homology"/>
<keyword evidence="6" id="KW-1185">Reference proteome</keyword>
<dbReference type="RefSeq" id="WP_408155728.1">
    <property type="nucleotide sequence ID" value="NZ_JAQQFM010000002.1"/>
</dbReference>
<feature type="region of interest" description="Disordered" evidence="2">
    <location>
        <begin position="763"/>
        <end position="793"/>
    </location>
</feature>
<name>A0ABW9A6K6_9BURK</name>
<dbReference type="SMART" id="SM01359">
    <property type="entry name" value="A2M_N_2"/>
    <property type="match status" value="1"/>
</dbReference>
<dbReference type="Pfam" id="PF11974">
    <property type="entry name" value="bMG3"/>
    <property type="match status" value="1"/>
</dbReference>
<feature type="domain" description="Alpha-2-macroglobulin bait region" evidence="3">
    <location>
        <begin position="1070"/>
        <end position="1249"/>
    </location>
</feature>
<dbReference type="Pfam" id="PF01835">
    <property type="entry name" value="MG2"/>
    <property type="match status" value="1"/>
</dbReference>
<dbReference type="PANTHER" id="PTHR40094">
    <property type="entry name" value="ALPHA-2-MACROGLOBULIN HOMOLOG"/>
    <property type="match status" value="1"/>
</dbReference>
<dbReference type="EMBL" id="JAQQFM010000002">
    <property type="protein sequence ID" value="MFL9923495.1"/>
    <property type="molecule type" value="Genomic_DNA"/>
</dbReference>
<dbReference type="SUPFAM" id="SSF48239">
    <property type="entry name" value="Terpenoid cyclases/Protein prenyltransferases"/>
    <property type="match status" value="1"/>
</dbReference>